<evidence type="ECO:0000259" key="1">
    <source>
        <dbReference type="Pfam" id="PF10469"/>
    </source>
</evidence>
<dbReference type="AlphaFoldDB" id="A0A9P5UH85"/>
<accession>A0A9P5UH85</accession>
<protein>
    <submittedName>
        <fullName evidence="2">Kinase A anchor protein</fullName>
    </submittedName>
</protein>
<gene>
    <name evidence="2" type="ORF">BDP27DRAFT_1310268</name>
</gene>
<dbReference type="GO" id="GO:0005634">
    <property type="term" value="C:nucleus"/>
    <property type="evidence" value="ECO:0007669"/>
    <property type="project" value="TreeGrafter"/>
</dbReference>
<dbReference type="Pfam" id="PF10469">
    <property type="entry name" value="AKAP7_NLS"/>
    <property type="match status" value="1"/>
</dbReference>
<dbReference type="Gene3D" id="3.90.1140.10">
    <property type="entry name" value="Cyclic phosphodiesterase"/>
    <property type="match status" value="1"/>
</dbReference>
<dbReference type="GO" id="GO:0006355">
    <property type="term" value="P:regulation of DNA-templated transcription"/>
    <property type="evidence" value="ECO:0007669"/>
    <property type="project" value="TreeGrafter"/>
</dbReference>
<feature type="domain" description="A-kinase anchor protein 7-like phosphoesterase" evidence="1">
    <location>
        <begin position="16"/>
        <end position="187"/>
    </location>
</feature>
<dbReference type="PANTHER" id="PTHR13360">
    <property type="entry name" value="ACTIVATING SIGNAL COINTEGRATOR 1 COMPLEX SUBUNIT 1"/>
    <property type="match status" value="1"/>
</dbReference>
<name>A0A9P5UH85_9AGAR</name>
<evidence type="ECO:0000313" key="2">
    <source>
        <dbReference type="EMBL" id="KAF9078843.1"/>
    </source>
</evidence>
<dbReference type="GO" id="GO:0006307">
    <property type="term" value="P:DNA alkylation repair"/>
    <property type="evidence" value="ECO:0007669"/>
    <property type="project" value="InterPro"/>
</dbReference>
<reference evidence="2" key="1">
    <citation type="submission" date="2020-11" db="EMBL/GenBank/DDBJ databases">
        <authorList>
            <consortium name="DOE Joint Genome Institute"/>
            <person name="Ahrendt S."/>
            <person name="Riley R."/>
            <person name="Andreopoulos W."/>
            <person name="Labutti K."/>
            <person name="Pangilinan J."/>
            <person name="Ruiz-Duenas F.J."/>
            <person name="Barrasa J.M."/>
            <person name="Sanchez-Garcia M."/>
            <person name="Camarero S."/>
            <person name="Miyauchi S."/>
            <person name="Serrano A."/>
            <person name="Linde D."/>
            <person name="Babiker R."/>
            <person name="Drula E."/>
            <person name="Ayuso-Fernandez I."/>
            <person name="Pacheco R."/>
            <person name="Padilla G."/>
            <person name="Ferreira P."/>
            <person name="Barriuso J."/>
            <person name="Kellner H."/>
            <person name="Castanera R."/>
            <person name="Alfaro M."/>
            <person name="Ramirez L."/>
            <person name="Pisabarro A.G."/>
            <person name="Kuo A."/>
            <person name="Tritt A."/>
            <person name="Lipzen A."/>
            <person name="He G."/>
            <person name="Yan M."/>
            <person name="Ng V."/>
            <person name="Cullen D."/>
            <person name="Martin F."/>
            <person name="Rosso M.-N."/>
            <person name="Henrissat B."/>
            <person name="Hibbett D."/>
            <person name="Martinez A.T."/>
            <person name="Grigoriev I.V."/>
        </authorList>
    </citation>
    <scope>NUCLEOTIDE SEQUENCE</scope>
    <source>
        <strain evidence="2">AH 40177</strain>
    </source>
</reference>
<keyword evidence="2" id="KW-0808">Transferase</keyword>
<dbReference type="OrthoDB" id="277832at2759"/>
<proteinExistence type="predicted"/>
<dbReference type="EMBL" id="JADNRY010000001">
    <property type="protein sequence ID" value="KAF9078843.1"/>
    <property type="molecule type" value="Genomic_DNA"/>
</dbReference>
<dbReference type="Proteomes" id="UP000772434">
    <property type="component" value="Unassembled WGS sequence"/>
</dbReference>
<keyword evidence="2" id="KW-0418">Kinase</keyword>
<dbReference type="GO" id="GO:0016301">
    <property type="term" value="F:kinase activity"/>
    <property type="evidence" value="ECO:0007669"/>
    <property type="project" value="UniProtKB-KW"/>
</dbReference>
<sequence length="205" mass="22353">MSLSSVRRPDSADSTSHTVESALELLRSLQPQLTSLCSTGKSGSLQASLERIGAFESKNGARVLWASPQEDEGWSESDEEREERLKLIRVAEIVHRTFKDAGYITEDRPLKLHCTLINTSYRKPSSRRSEPFSFTDVLASDALSELRTNSIGSAKASDRIARVSFGTYSIPEIQLCVMGSHGPEDEYVGLGGISCTAAAAIVDQN</sequence>
<comment type="caution">
    <text evidence="2">The sequence shown here is derived from an EMBL/GenBank/DDBJ whole genome shotgun (WGS) entry which is preliminary data.</text>
</comment>
<dbReference type="InterPro" id="IPR009210">
    <property type="entry name" value="ASCC1"/>
</dbReference>
<evidence type="ECO:0000313" key="3">
    <source>
        <dbReference type="Proteomes" id="UP000772434"/>
    </source>
</evidence>
<organism evidence="2 3">
    <name type="scientific">Rhodocollybia butyracea</name>
    <dbReference type="NCBI Taxonomy" id="206335"/>
    <lineage>
        <taxon>Eukaryota</taxon>
        <taxon>Fungi</taxon>
        <taxon>Dikarya</taxon>
        <taxon>Basidiomycota</taxon>
        <taxon>Agaricomycotina</taxon>
        <taxon>Agaricomycetes</taxon>
        <taxon>Agaricomycetidae</taxon>
        <taxon>Agaricales</taxon>
        <taxon>Marasmiineae</taxon>
        <taxon>Omphalotaceae</taxon>
        <taxon>Rhodocollybia</taxon>
    </lineage>
</organism>
<keyword evidence="3" id="KW-1185">Reference proteome</keyword>
<dbReference type="InterPro" id="IPR019510">
    <property type="entry name" value="AKAP7-like_phosphoesterase"/>
</dbReference>
<dbReference type="PANTHER" id="PTHR13360:SF1">
    <property type="entry name" value="ACTIVATING SIGNAL COINTEGRATOR 1 COMPLEX SUBUNIT 1"/>
    <property type="match status" value="1"/>
</dbReference>